<keyword evidence="8" id="KW-1185">Reference proteome</keyword>
<feature type="repeat" description="WD" evidence="2">
    <location>
        <begin position="1090"/>
        <end position="1124"/>
    </location>
</feature>
<dbReference type="Gene3D" id="2.130.10.10">
    <property type="entry name" value="YVTN repeat-like/Quinoprotein amine dehydrogenase"/>
    <property type="match status" value="3"/>
</dbReference>
<evidence type="ECO:0008006" key="9">
    <source>
        <dbReference type="Google" id="ProtNLM"/>
    </source>
</evidence>
<dbReference type="SUPFAM" id="SSF82171">
    <property type="entry name" value="DPP6 N-terminal domain-like"/>
    <property type="match status" value="2"/>
</dbReference>
<feature type="transmembrane region" description="Helical" evidence="4">
    <location>
        <begin position="765"/>
        <end position="787"/>
    </location>
</feature>
<dbReference type="Pfam" id="PF00400">
    <property type="entry name" value="WD40"/>
    <property type="match status" value="1"/>
</dbReference>
<dbReference type="EMBL" id="BLKI01000002">
    <property type="protein sequence ID" value="GFF62087.1"/>
    <property type="molecule type" value="Genomic_DNA"/>
</dbReference>
<evidence type="ECO:0000259" key="5">
    <source>
        <dbReference type="Pfam" id="PF17100"/>
    </source>
</evidence>
<dbReference type="Gene3D" id="3.40.50.300">
    <property type="entry name" value="P-loop containing nucleotide triphosphate hydrolases"/>
    <property type="match status" value="1"/>
</dbReference>
<feature type="region of interest" description="Disordered" evidence="3">
    <location>
        <begin position="1"/>
        <end position="89"/>
    </location>
</feature>
<evidence type="ECO:0000256" key="2">
    <source>
        <dbReference type="PROSITE-ProRule" id="PRU00221"/>
    </source>
</evidence>
<keyword evidence="2" id="KW-0853">WD repeat</keyword>
<name>A0ABQ0ZS87_ASPLE</name>
<feature type="compositionally biased region" description="Basic residues" evidence="3">
    <location>
        <begin position="1"/>
        <end position="16"/>
    </location>
</feature>
<feature type="compositionally biased region" description="Basic and acidic residues" evidence="3">
    <location>
        <begin position="19"/>
        <end position="33"/>
    </location>
</feature>
<feature type="domain" description="NWD NACHT-NTPase N-terminal" evidence="5">
    <location>
        <begin position="102"/>
        <end position="348"/>
    </location>
</feature>
<dbReference type="InterPro" id="IPR031359">
    <property type="entry name" value="NACHT_N"/>
</dbReference>
<feature type="domain" description="Nephrocystin 3-like N-terminal" evidence="6">
    <location>
        <begin position="446"/>
        <end position="613"/>
    </location>
</feature>
<dbReference type="SUPFAM" id="SSF52540">
    <property type="entry name" value="P-loop containing nucleoside triphosphate hydrolases"/>
    <property type="match status" value="1"/>
</dbReference>
<reference evidence="7 8" key="1">
    <citation type="submission" date="2020-01" db="EMBL/GenBank/DDBJ databases">
        <title>Draft genome sequence of Aspergillus lentulus IFM 60648.</title>
        <authorList>
            <person name="Takahashi H."/>
            <person name="Yaguchi T."/>
        </authorList>
    </citation>
    <scope>NUCLEOTIDE SEQUENCE [LARGE SCALE GENOMIC DNA]</scope>
    <source>
        <strain evidence="7 8">IFM 60648</strain>
    </source>
</reference>
<feature type="region of interest" description="Disordered" evidence="3">
    <location>
        <begin position="130"/>
        <end position="164"/>
    </location>
</feature>
<organism evidence="7 8">
    <name type="scientific">Aspergillus lentulus</name>
    <dbReference type="NCBI Taxonomy" id="293939"/>
    <lineage>
        <taxon>Eukaryota</taxon>
        <taxon>Fungi</taxon>
        <taxon>Dikarya</taxon>
        <taxon>Ascomycota</taxon>
        <taxon>Pezizomycotina</taxon>
        <taxon>Eurotiomycetes</taxon>
        <taxon>Eurotiomycetidae</taxon>
        <taxon>Eurotiales</taxon>
        <taxon>Aspergillaceae</taxon>
        <taxon>Aspergillus</taxon>
        <taxon>Aspergillus subgen. Fumigati</taxon>
    </lineage>
</organism>
<dbReference type="Pfam" id="PF24883">
    <property type="entry name" value="NPHP3_N"/>
    <property type="match status" value="1"/>
</dbReference>
<sequence>MLRRLLHRHSKSRRAAKVSSHELSERQDADSKIKANHKTTGEQTYGPEKVSTAKPPYEPVPDPISEAAASSTAAITPGHKQTEATATDNSNALLVNDQSVNESLWDQAYAALGAENKRLVDDYEKILSRELPTAEPAPKAKENSSSVDEDSLDETGNSIEKNTQDRQMQLQTIIKSGLQRVEEKKIAYTIAGHEMVLEEQIAQAANLVQWAKGLIDEAVKASPEASLIWAGVSLILPLLTQPSAAEAARRDGFTYVTARMRFYVALEPLILPRDAGSSSHKTLSEESKKEFEARIVDLYQHILEFQLQSVLHFYRSRRRNFGRAIIGKDQWKQMLEQIQKLEAIIHLDFKKINDSRVRQELESISKSANQSLECLQELVAVAGKQLETQNEILQVNKQGFQGLRDLLFDVLDAVGLPVIDNARYRSAEVQDEDKCHEHTRVSILKEIMEWTDCITSESIFWLSGPAGTGKSTIARTVAASLLSRSRLAAGYFFNSNTNEPGRNDTERFFTTIASQLISSIPGFNDHLRKSLGRLKSVNIEKSAIEEQFETLIEIPLSRAAADGAGPQNRMSGVIIVDALDECVRRNHIPRIINLLLRLRNIRNIQLRVLVTSRSSHTILHTFKSLDKSANAYRRLALENDFIDETKADISTFLRTRFETIKMDSGVLDDPWPREEDLNRLVDLATTPSPLFVYAATVCRFVYNGENELDDPLERLSRWLEQCDGNASQLRQIYEPILNEYFSSGQRRDVDMERDISSQRQQGMRILAALVLVATPVSAAVLSSLLAMRRDIVTRYLRKLHAVLTLPDGQDAPITLLHKTFSDFLLDDTEKAHNFYQVDSAETHRILATRCIEIMEATLRRDIGNIQDPSKPLEDVRDVVTRSIPSELWYASLYWIHHSVEGEQHNVDEDRILTFLENHFLHWVETEIRGSCWNTRLPLIQDAMGTRAQWDPCLSTLDIKVVPGVGLVFSPNSQIIACPLFDEITLWDVATGAHQRTLQVDFGDADCLNAISFSPDGEWVVQGTDNGRVVIFDVTTGSIERKYELEDSVLRVIFSPDGKRLAAVTSRQIMLWNMEVTASVVSLMVPSPLFIKEIAFSGDSKILASVVGEGLIQLWDAETGARLQPLQIPDISVKFPGYESGIRAIKFLSGDRRLAAVLSAENTVVTWDLTKDAGPQRQSMNSKLLTQVHSVVFSPDGELIAFEGLDVLVFCDTATGAERHVFPSGPEYGYDLTISPDSKIFATASSVVWLWDLTADSGMFGSKAREITAVGISADGTVIAMSFTDRIVEVWEPATRALRQQFEFTEWASLISLSDNHQMIAVVIKYNKLEVCDISTRDLLFVVEFDDSSPKSVVRHASFSHDGQQIAASNHNTVWVWNVATAVLNFSVHIPQSSIRDLTFSSDNGTIGIAYYHVYERSHGVKTWDVTTGAHVSTVNYSSLSNYYFLREPHNEPTDRSGPIRLSPHSPDTWDELAIMISDNWVVRGGQKLLWLPAGNRPTHCGSAHLVANSPDALVIGHTRGQWTFIKFSFL</sequence>
<dbReference type="PANTHER" id="PTHR10039:SF17">
    <property type="entry name" value="FUNGAL STAND N-TERMINAL GOODBYE DOMAIN-CONTAINING PROTEIN-RELATED"/>
    <property type="match status" value="1"/>
</dbReference>
<dbReference type="Pfam" id="PF17100">
    <property type="entry name" value="NACHT_N"/>
    <property type="match status" value="1"/>
</dbReference>
<gene>
    <name evidence="7" type="ORF">IFM60648_00514</name>
</gene>
<accession>A0ABQ0ZS87</accession>
<keyword evidence="4" id="KW-0472">Membrane</keyword>
<evidence type="ECO:0000313" key="7">
    <source>
        <dbReference type="EMBL" id="GFF62087.1"/>
    </source>
</evidence>
<keyword evidence="4" id="KW-0812">Transmembrane</keyword>
<dbReference type="InterPro" id="IPR001680">
    <property type="entry name" value="WD40_rpt"/>
</dbReference>
<dbReference type="Proteomes" id="UP000465220">
    <property type="component" value="Unassembled WGS sequence"/>
</dbReference>
<evidence type="ECO:0000259" key="6">
    <source>
        <dbReference type="Pfam" id="PF24883"/>
    </source>
</evidence>
<dbReference type="SMART" id="SM00320">
    <property type="entry name" value="WD40"/>
    <property type="match status" value="7"/>
</dbReference>
<feature type="compositionally biased region" description="Low complexity" evidence="3">
    <location>
        <begin position="64"/>
        <end position="76"/>
    </location>
</feature>
<dbReference type="InterPro" id="IPR027417">
    <property type="entry name" value="P-loop_NTPase"/>
</dbReference>
<dbReference type="PANTHER" id="PTHR10039">
    <property type="entry name" value="AMELOGENIN"/>
    <property type="match status" value="1"/>
</dbReference>
<keyword evidence="1" id="KW-0677">Repeat</keyword>
<evidence type="ECO:0000256" key="3">
    <source>
        <dbReference type="SAM" id="MobiDB-lite"/>
    </source>
</evidence>
<feature type="transmembrane region" description="Helical" evidence="4">
    <location>
        <begin position="1068"/>
        <end position="1090"/>
    </location>
</feature>
<dbReference type="PROSITE" id="PS50082">
    <property type="entry name" value="WD_REPEATS_2"/>
    <property type="match status" value="1"/>
</dbReference>
<proteinExistence type="predicted"/>
<evidence type="ECO:0000256" key="4">
    <source>
        <dbReference type="SAM" id="Phobius"/>
    </source>
</evidence>
<keyword evidence="4" id="KW-1133">Transmembrane helix</keyword>
<dbReference type="InterPro" id="IPR015943">
    <property type="entry name" value="WD40/YVTN_repeat-like_dom_sf"/>
</dbReference>
<protein>
    <recommendedName>
        <fullName evidence="9">NWD NACHT-NTPase N-terminal domain-containing protein</fullName>
    </recommendedName>
</protein>
<dbReference type="InterPro" id="IPR056884">
    <property type="entry name" value="NPHP3-like_N"/>
</dbReference>
<evidence type="ECO:0000313" key="8">
    <source>
        <dbReference type="Proteomes" id="UP000465220"/>
    </source>
</evidence>
<feature type="compositionally biased region" description="Polar residues" evidence="3">
    <location>
        <begin position="154"/>
        <end position="164"/>
    </location>
</feature>
<evidence type="ECO:0000256" key="1">
    <source>
        <dbReference type="ARBA" id="ARBA00022737"/>
    </source>
</evidence>
<comment type="caution">
    <text evidence="7">The sequence shown here is derived from an EMBL/GenBank/DDBJ whole genome shotgun (WGS) entry which is preliminary data.</text>
</comment>